<organism evidence="1 2">
    <name type="scientific">Snodgrassella alvi</name>
    <dbReference type="NCBI Taxonomy" id="1196083"/>
    <lineage>
        <taxon>Bacteria</taxon>
        <taxon>Pseudomonadati</taxon>
        <taxon>Pseudomonadota</taxon>
        <taxon>Betaproteobacteria</taxon>
        <taxon>Neisseriales</taxon>
        <taxon>Neisseriaceae</taxon>
        <taxon>Snodgrassella</taxon>
    </lineage>
</organism>
<proteinExistence type="predicted"/>
<reference evidence="1 2" key="1">
    <citation type="journal article" date="2017" name="MBio">
        <title>Type VI secretion-mediated competition in the bee gut microbiome.</title>
        <authorList>
            <person name="Steele M.I."/>
            <person name="Kwong W.K."/>
            <person name="Powell J.E."/>
            <person name="Whiteley M."/>
            <person name="Moran N.A."/>
        </authorList>
    </citation>
    <scope>NUCLEOTIDE SEQUENCE [LARGE SCALE GENOMIC DNA]</scope>
    <source>
        <strain evidence="1 2">Ruf1-X</strain>
    </source>
</reference>
<gene>
    <name evidence="1" type="ORF">BHC46_10600</name>
</gene>
<evidence type="ECO:0008006" key="3">
    <source>
        <dbReference type="Google" id="ProtNLM"/>
    </source>
</evidence>
<dbReference type="EMBL" id="MEIP01000026">
    <property type="protein sequence ID" value="PIT44365.1"/>
    <property type="molecule type" value="Genomic_DNA"/>
</dbReference>
<name>A0A2N9XCJ2_9NEIS</name>
<evidence type="ECO:0000313" key="2">
    <source>
        <dbReference type="Proteomes" id="UP000229970"/>
    </source>
</evidence>
<dbReference type="Pfam" id="PF11948">
    <property type="entry name" value="DUF3465"/>
    <property type="match status" value="1"/>
</dbReference>
<protein>
    <recommendedName>
        <fullName evidence="3">DUF3465 domain-containing protein</fullName>
    </recommendedName>
</protein>
<dbReference type="AlphaFoldDB" id="A0A2N9XCJ2"/>
<sequence length="178" mass="20471">MFMYGRYQSFNMKNIILLVMVAIGFWWLQYGAEEEQQQKKSQAHEQIVDSFKSIRNNFTGSPSNNSALVGAIPVRWAQSENLDKVQVYGEGKVMKTLPDDNKGVRHQRFILNTDDGTLLVVHNIDLAPRLDGLQRGDKVAFTGEYISNKRGGLIHWTHHDPSHRHADGWLLYQGKRYQ</sequence>
<accession>A0A2N9XCJ2</accession>
<comment type="caution">
    <text evidence="1">The sequence shown here is derived from an EMBL/GenBank/DDBJ whole genome shotgun (WGS) entry which is preliminary data.</text>
</comment>
<dbReference type="InterPro" id="IPR021856">
    <property type="entry name" value="DUF3465"/>
</dbReference>
<evidence type="ECO:0000313" key="1">
    <source>
        <dbReference type="EMBL" id="PIT44365.1"/>
    </source>
</evidence>
<dbReference type="Proteomes" id="UP000229970">
    <property type="component" value="Unassembled WGS sequence"/>
</dbReference>